<dbReference type="GO" id="GO:0016887">
    <property type="term" value="F:ATP hydrolysis activity"/>
    <property type="evidence" value="ECO:0007669"/>
    <property type="project" value="InterPro"/>
</dbReference>
<evidence type="ECO:0000313" key="3">
    <source>
        <dbReference type="Proteomes" id="UP000268973"/>
    </source>
</evidence>
<dbReference type="CDD" id="cd00267">
    <property type="entry name" value="ABC_ATPase"/>
    <property type="match status" value="1"/>
</dbReference>
<dbReference type="GO" id="GO:0005524">
    <property type="term" value="F:ATP binding"/>
    <property type="evidence" value="ECO:0007669"/>
    <property type="project" value="UniProtKB-KW"/>
</dbReference>
<evidence type="ECO:0000313" key="2">
    <source>
        <dbReference type="EMBL" id="RTZ16870.1"/>
    </source>
</evidence>
<dbReference type="Proteomes" id="UP000268973">
    <property type="component" value="Unassembled WGS sequence"/>
</dbReference>
<dbReference type="RefSeq" id="WP_126573891.1">
    <property type="nucleotide sequence ID" value="NZ_RXZH01000002.1"/>
</dbReference>
<dbReference type="SUPFAM" id="SSF52540">
    <property type="entry name" value="P-loop containing nucleoside triphosphate hydrolases"/>
    <property type="match status" value="1"/>
</dbReference>
<dbReference type="EMBL" id="RXZH01000002">
    <property type="protein sequence ID" value="RTZ16870.1"/>
    <property type="molecule type" value="Genomic_DNA"/>
</dbReference>
<evidence type="ECO:0000259" key="1">
    <source>
        <dbReference type="Pfam" id="PF13304"/>
    </source>
</evidence>
<feature type="domain" description="ATPase AAA-type core" evidence="1">
    <location>
        <begin position="172"/>
        <end position="258"/>
    </location>
</feature>
<dbReference type="InterPro" id="IPR051396">
    <property type="entry name" value="Bact_Antivir_Def_Nuclease"/>
</dbReference>
<dbReference type="PANTHER" id="PTHR43581:SF4">
    <property type="entry name" value="ATP_GTP PHOSPHATASE"/>
    <property type="match status" value="1"/>
</dbReference>
<sequence length="358" mass="40795">MIKDAIDSGIWLITGDNGAGKTRYLSQLASESLLHLNSAQENRSKLICLSGTVYEKFPKPNKELLTNIEKGYYYFGYKANNNMFSEITPFRMIISVLLNDEVSKNRFEYSSELLKDIGFGETIKLDFRWARNYKESKNHTLETVVVNLSQPEELNNSLRRYKSLVNEGKIHLNKIYFSKGEEYFSVTELSSGERLFVLIILSLCLSIDSNSIILFDEPENSMHPKWQEKVTRTICNIFVKFGVGSELFIATHSPLVVSSVPNNIGSIGDLNVGQLDWQKSNYSGNNADSILKTHFGMISARSKEFVLAFQKCISSMVNQEDDFNDCFRQLQELNVSLSENDPLYDAYESMLEYSEGLQ</sequence>
<organism evidence="2 3">
    <name type="scientific">Vibrio aquaticus</name>
    <dbReference type="NCBI Taxonomy" id="2496559"/>
    <lineage>
        <taxon>Bacteria</taxon>
        <taxon>Pseudomonadati</taxon>
        <taxon>Pseudomonadota</taxon>
        <taxon>Gammaproteobacteria</taxon>
        <taxon>Vibrionales</taxon>
        <taxon>Vibrionaceae</taxon>
        <taxon>Vibrio</taxon>
    </lineage>
</organism>
<name>A0A432CYB3_9VIBR</name>
<dbReference type="InterPro" id="IPR027417">
    <property type="entry name" value="P-loop_NTPase"/>
</dbReference>
<dbReference type="AlphaFoldDB" id="A0A432CYB3"/>
<dbReference type="OrthoDB" id="9815944at2"/>
<dbReference type="Pfam" id="PF13304">
    <property type="entry name" value="AAA_21"/>
    <property type="match status" value="1"/>
</dbReference>
<dbReference type="InterPro" id="IPR003959">
    <property type="entry name" value="ATPase_AAA_core"/>
</dbReference>
<protein>
    <submittedName>
        <fullName evidence="2">ATP-binding protein</fullName>
    </submittedName>
</protein>
<keyword evidence="2" id="KW-0547">Nucleotide-binding</keyword>
<accession>A0A432CYB3</accession>
<keyword evidence="3" id="KW-1185">Reference proteome</keyword>
<comment type="caution">
    <text evidence="2">The sequence shown here is derived from an EMBL/GenBank/DDBJ whole genome shotgun (WGS) entry which is preliminary data.</text>
</comment>
<dbReference type="PANTHER" id="PTHR43581">
    <property type="entry name" value="ATP/GTP PHOSPHATASE"/>
    <property type="match status" value="1"/>
</dbReference>
<keyword evidence="2" id="KW-0067">ATP-binding</keyword>
<dbReference type="Gene3D" id="3.40.50.300">
    <property type="entry name" value="P-loop containing nucleotide triphosphate hydrolases"/>
    <property type="match status" value="1"/>
</dbReference>
<proteinExistence type="predicted"/>
<gene>
    <name evidence="2" type="ORF">EJ063_08775</name>
</gene>
<reference evidence="2 3" key="1">
    <citation type="submission" date="2018-12" db="EMBL/GenBank/DDBJ databases">
        <title>Vibrio sp. isolated from China Sea.</title>
        <authorList>
            <person name="Li Y."/>
        </authorList>
    </citation>
    <scope>NUCLEOTIDE SEQUENCE [LARGE SCALE GENOMIC DNA]</scope>
    <source>
        <strain evidence="2 3">BEI207</strain>
    </source>
</reference>